<organism evidence="1 2">
    <name type="scientific">Allacma fusca</name>
    <dbReference type="NCBI Taxonomy" id="39272"/>
    <lineage>
        <taxon>Eukaryota</taxon>
        <taxon>Metazoa</taxon>
        <taxon>Ecdysozoa</taxon>
        <taxon>Arthropoda</taxon>
        <taxon>Hexapoda</taxon>
        <taxon>Collembola</taxon>
        <taxon>Symphypleona</taxon>
        <taxon>Sminthuridae</taxon>
        <taxon>Allacma</taxon>
    </lineage>
</organism>
<proteinExistence type="predicted"/>
<accession>A0A8J2LXB3</accession>
<dbReference type="AlphaFoldDB" id="A0A8J2LXB3"/>
<dbReference type="Proteomes" id="UP000708208">
    <property type="component" value="Unassembled WGS sequence"/>
</dbReference>
<name>A0A8J2LXB3_9HEXA</name>
<dbReference type="EMBL" id="CAJVCH010555282">
    <property type="protein sequence ID" value="CAG7830315.1"/>
    <property type="molecule type" value="Genomic_DNA"/>
</dbReference>
<sequence>MALACKYSKNVNFKEILSLRRSNKTMRIHFCKLFLYGVLLLALVMMNIGTAGGAQLYRSSYYSGQRCKEGYYFNPSSGTCLANISPVVAPATRGGWCSSGRRINGRCLTGRPAPA</sequence>
<comment type="caution">
    <text evidence="1">The sequence shown here is derived from an EMBL/GenBank/DDBJ whole genome shotgun (WGS) entry which is preliminary data.</text>
</comment>
<gene>
    <name evidence="1" type="ORF">AFUS01_LOCUS40126</name>
</gene>
<reference evidence="1" key="1">
    <citation type="submission" date="2021-06" db="EMBL/GenBank/DDBJ databases">
        <authorList>
            <person name="Hodson N. C."/>
            <person name="Mongue J. A."/>
            <person name="Jaron S. K."/>
        </authorList>
    </citation>
    <scope>NUCLEOTIDE SEQUENCE</scope>
</reference>
<evidence type="ECO:0000313" key="2">
    <source>
        <dbReference type="Proteomes" id="UP000708208"/>
    </source>
</evidence>
<keyword evidence="2" id="KW-1185">Reference proteome</keyword>
<evidence type="ECO:0000313" key="1">
    <source>
        <dbReference type="EMBL" id="CAG7830315.1"/>
    </source>
</evidence>
<protein>
    <submittedName>
        <fullName evidence="1">Uncharacterized protein</fullName>
    </submittedName>
</protein>